<evidence type="ECO:0000313" key="3">
    <source>
        <dbReference type="Proteomes" id="UP000272400"/>
    </source>
</evidence>
<keyword evidence="1" id="KW-1133">Transmembrane helix</keyword>
<sequence>MTKAPYRLARAAAFAAVCVSLTLAGHWAASGDPIDPWTIAAAFLGVTGVAHLLAGHERGLPLILGALLGGQFALHSLLATDHHSPLTGPDGSVNGRMMAAHATAALLSAVWLRRGERAFWALARRLVPPLLFIPARVPAPVAPGRPGHPEPQARPKTALLRHSLVLRGPPNAAFAR</sequence>
<keyword evidence="1" id="KW-0812">Transmembrane</keyword>
<dbReference type="AlphaFoldDB" id="A0A3N1DA99"/>
<proteinExistence type="predicted"/>
<organism evidence="2 3">
    <name type="scientific">Actinocorallia herbida</name>
    <dbReference type="NCBI Taxonomy" id="58109"/>
    <lineage>
        <taxon>Bacteria</taxon>
        <taxon>Bacillati</taxon>
        <taxon>Actinomycetota</taxon>
        <taxon>Actinomycetes</taxon>
        <taxon>Streptosporangiales</taxon>
        <taxon>Thermomonosporaceae</taxon>
        <taxon>Actinocorallia</taxon>
    </lineage>
</organism>
<feature type="transmembrane region" description="Helical" evidence="1">
    <location>
        <begin position="34"/>
        <end position="53"/>
    </location>
</feature>
<dbReference type="OrthoDB" id="5191668at2"/>
<dbReference type="EMBL" id="RJKE01000001">
    <property type="protein sequence ID" value="ROO90416.1"/>
    <property type="molecule type" value="Genomic_DNA"/>
</dbReference>
<comment type="caution">
    <text evidence="2">The sequence shown here is derived from an EMBL/GenBank/DDBJ whole genome shotgun (WGS) entry which is preliminary data.</text>
</comment>
<evidence type="ECO:0000256" key="1">
    <source>
        <dbReference type="SAM" id="Phobius"/>
    </source>
</evidence>
<keyword evidence="3" id="KW-1185">Reference proteome</keyword>
<feature type="transmembrane region" description="Helical" evidence="1">
    <location>
        <begin position="98"/>
        <end position="115"/>
    </location>
</feature>
<protein>
    <submittedName>
        <fullName evidence="2">Uncharacterized protein</fullName>
    </submittedName>
</protein>
<keyword evidence="1" id="KW-0472">Membrane</keyword>
<name>A0A3N1DA99_9ACTN</name>
<dbReference type="Proteomes" id="UP000272400">
    <property type="component" value="Unassembled WGS sequence"/>
</dbReference>
<dbReference type="RefSeq" id="WP_123669369.1">
    <property type="nucleotide sequence ID" value="NZ_RJKE01000001.1"/>
</dbReference>
<accession>A0A3N1DA99</accession>
<evidence type="ECO:0000313" key="2">
    <source>
        <dbReference type="EMBL" id="ROO90416.1"/>
    </source>
</evidence>
<gene>
    <name evidence="2" type="ORF">EDD29_8141</name>
</gene>
<feature type="transmembrane region" description="Helical" evidence="1">
    <location>
        <begin position="60"/>
        <end position="78"/>
    </location>
</feature>
<reference evidence="2 3" key="1">
    <citation type="submission" date="2018-11" db="EMBL/GenBank/DDBJ databases">
        <title>Sequencing the genomes of 1000 actinobacteria strains.</title>
        <authorList>
            <person name="Klenk H.-P."/>
        </authorList>
    </citation>
    <scope>NUCLEOTIDE SEQUENCE [LARGE SCALE GENOMIC DNA]</scope>
    <source>
        <strain evidence="2 3">DSM 44254</strain>
    </source>
</reference>